<dbReference type="Pfam" id="PF00043">
    <property type="entry name" value="GST_C"/>
    <property type="match status" value="1"/>
</dbReference>
<evidence type="ECO:0008006" key="5">
    <source>
        <dbReference type="Google" id="ProtNLM"/>
    </source>
</evidence>
<dbReference type="Pfam" id="PF13417">
    <property type="entry name" value="GST_N_3"/>
    <property type="match status" value="1"/>
</dbReference>
<proteinExistence type="predicted"/>
<accession>A0ABX2BTS1</accession>
<name>A0ABX2BTS1_9BURK</name>
<dbReference type="InterPro" id="IPR050931">
    <property type="entry name" value="Mito_Protein_Transport_Metaxin"/>
</dbReference>
<sequence>MRPISAFARFSSSRCDKKVVPETATRKDVKQYEKSFHWSRQCAHVGWSRYLRERRPRRRRESDLSNHEEVTMHDVYTLYGAQISNYTAKVRSYLIFKGIPFQEMVASNAVYDRFLVPRIGYRMMPVLRMPEGNMLQDSTDIVDEMEARFPLVSVYPSTPVLHLANLLVEAYAHDWVRIPAMYYRWAFPETNYEYLKAEFGRMYEPMAQPSQQLIVGEKSCAWARDRLPSLGISPETAPEVQRWTENLLGWLDAHFGDHDYLFGSRPSTADFAFMGPLYAHFYRDLYSSALLQRHFPNVVRWVERMNSPAKRPGEYFGEDEVPETLMPLLRHLFAEYVPVACDTIDRVADWIDANYSSPIPRLLGTQDFTIGKVSGERNVWTCIQYMFQRPLFYYQRAPESAKREMNVLLARIGKDIKLDKVVRHPVRHHNHRLVVDR</sequence>
<dbReference type="InterPro" id="IPR036249">
    <property type="entry name" value="Thioredoxin-like_sf"/>
</dbReference>
<dbReference type="Gene3D" id="1.20.1050.10">
    <property type="match status" value="1"/>
</dbReference>
<evidence type="ECO:0000259" key="1">
    <source>
        <dbReference type="Pfam" id="PF00043"/>
    </source>
</evidence>
<dbReference type="EMBL" id="WOEY01000079">
    <property type="protein sequence ID" value="NPT43501.1"/>
    <property type="molecule type" value="Genomic_DNA"/>
</dbReference>
<dbReference type="SUPFAM" id="SSF52833">
    <property type="entry name" value="Thioredoxin-like"/>
    <property type="match status" value="1"/>
</dbReference>
<dbReference type="PANTHER" id="PTHR12289:SF67">
    <property type="match status" value="1"/>
</dbReference>
<feature type="domain" description="GST N-terminal" evidence="2">
    <location>
        <begin position="78"/>
        <end position="150"/>
    </location>
</feature>
<dbReference type="SUPFAM" id="SSF47616">
    <property type="entry name" value="GST C-terminal domain-like"/>
    <property type="match status" value="1"/>
</dbReference>
<protein>
    <recommendedName>
        <fullName evidence="5">Glutathione S-transferase</fullName>
    </recommendedName>
</protein>
<gene>
    <name evidence="3" type="ORF">GNZ12_19750</name>
</gene>
<feature type="domain" description="Glutathione S-transferase C-terminal" evidence="1">
    <location>
        <begin position="236"/>
        <end position="307"/>
    </location>
</feature>
<dbReference type="PANTHER" id="PTHR12289">
    <property type="entry name" value="METAXIN RELATED"/>
    <property type="match status" value="1"/>
</dbReference>
<reference evidence="3 4" key="1">
    <citation type="submission" date="2019-11" db="EMBL/GenBank/DDBJ databases">
        <title>Metabolism of dissolved organic matter in forest soils.</title>
        <authorList>
            <person name="Cyle K.T."/>
            <person name="Wilhelm R.C."/>
            <person name="Martinez C.E."/>
        </authorList>
    </citation>
    <scope>NUCLEOTIDE SEQUENCE [LARGE SCALE GENOMIC DNA]</scope>
    <source>
        <strain evidence="3 4">1N</strain>
    </source>
</reference>
<dbReference type="CDD" id="cd00299">
    <property type="entry name" value="GST_C_family"/>
    <property type="match status" value="1"/>
</dbReference>
<evidence type="ECO:0000313" key="4">
    <source>
        <dbReference type="Proteomes" id="UP000652198"/>
    </source>
</evidence>
<evidence type="ECO:0000259" key="2">
    <source>
        <dbReference type="Pfam" id="PF13417"/>
    </source>
</evidence>
<dbReference type="Gene3D" id="3.40.30.10">
    <property type="entry name" value="Glutaredoxin"/>
    <property type="match status" value="1"/>
</dbReference>
<keyword evidence="4" id="KW-1185">Reference proteome</keyword>
<evidence type="ECO:0000313" key="3">
    <source>
        <dbReference type="EMBL" id="NPT43501.1"/>
    </source>
</evidence>
<dbReference type="InterPro" id="IPR004045">
    <property type="entry name" value="Glutathione_S-Trfase_N"/>
</dbReference>
<organism evidence="3 4">
    <name type="scientific">Paraburkholderia solitsugae</name>
    <dbReference type="NCBI Taxonomy" id="2675748"/>
    <lineage>
        <taxon>Bacteria</taxon>
        <taxon>Pseudomonadati</taxon>
        <taxon>Pseudomonadota</taxon>
        <taxon>Betaproteobacteria</taxon>
        <taxon>Burkholderiales</taxon>
        <taxon>Burkholderiaceae</taxon>
        <taxon>Paraburkholderia</taxon>
    </lineage>
</organism>
<dbReference type="Proteomes" id="UP000652198">
    <property type="component" value="Unassembled WGS sequence"/>
</dbReference>
<dbReference type="InterPro" id="IPR036282">
    <property type="entry name" value="Glutathione-S-Trfase_C_sf"/>
</dbReference>
<comment type="caution">
    <text evidence="3">The sequence shown here is derived from an EMBL/GenBank/DDBJ whole genome shotgun (WGS) entry which is preliminary data.</text>
</comment>
<dbReference type="InterPro" id="IPR004046">
    <property type="entry name" value="GST_C"/>
</dbReference>